<evidence type="ECO:0000313" key="5">
    <source>
        <dbReference type="Proteomes" id="UP000233524"/>
    </source>
</evidence>
<keyword evidence="2" id="KW-0119">Carbohydrate metabolism</keyword>
<dbReference type="GO" id="GO:0000272">
    <property type="term" value="P:polysaccharide catabolic process"/>
    <property type="evidence" value="ECO:0007669"/>
    <property type="project" value="UniProtKB-KW"/>
</dbReference>
<dbReference type="GO" id="GO:0008810">
    <property type="term" value="F:cellulase activity"/>
    <property type="evidence" value="ECO:0007669"/>
    <property type="project" value="InterPro"/>
</dbReference>
<dbReference type="PANTHER" id="PTHR34002">
    <property type="entry name" value="BLR1656 PROTEIN"/>
    <property type="match status" value="1"/>
</dbReference>
<dbReference type="PANTHER" id="PTHR34002:SF10">
    <property type="entry name" value="PUTATIVE-RELATED"/>
    <property type="match status" value="1"/>
</dbReference>
<evidence type="ECO:0000256" key="2">
    <source>
        <dbReference type="RuleBase" id="RU361163"/>
    </source>
</evidence>
<dbReference type="AlphaFoldDB" id="A0A2N3MYD5"/>
<dbReference type="Gene3D" id="2.60.120.180">
    <property type="match status" value="1"/>
</dbReference>
<evidence type="ECO:0008006" key="6">
    <source>
        <dbReference type="Google" id="ProtNLM"/>
    </source>
</evidence>
<comment type="caution">
    <text evidence="4">The sequence shown here is derived from an EMBL/GenBank/DDBJ whole genome shotgun (WGS) entry which is preliminary data.</text>
</comment>
<protein>
    <recommendedName>
        <fullName evidence="6">Glycoside hydrolase family 12 protein</fullName>
    </recommendedName>
</protein>
<keyword evidence="2" id="KW-0378">Hydrolase</keyword>
<keyword evidence="5" id="KW-1185">Reference proteome</keyword>
<dbReference type="SUPFAM" id="SSF49899">
    <property type="entry name" value="Concanavalin A-like lectins/glucanases"/>
    <property type="match status" value="1"/>
</dbReference>
<evidence type="ECO:0000256" key="3">
    <source>
        <dbReference type="SAM" id="SignalP"/>
    </source>
</evidence>
<keyword evidence="3" id="KW-0732">Signal</keyword>
<feature type="signal peptide" evidence="3">
    <location>
        <begin position="1"/>
        <end position="17"/>
    </location>
</feature>
<dbReference type="InterPro" id="IPR013319">
    <property type="entry name" value="GH11/12"/>
</dbReference>
<reference evidence="4 5" key="1">
    <citation type="journal article" date="2017" name="G3 (Bethesda)">
        <title>First Draft Genome Sequence of the Pathogenic Fungus Lomentospora prolificans (Formerly Scedosporium prolificans).</title>
        <authorList>
            <person name="Luo R."/>
            <person name="Zimin A."/>
            <person name="Workman R."/>
            <person name="Fan Y."/>
            <person name="Pertea G."/>
            <person name="Grossman N."/>
            <person name="Wear M.P."/>
            <person name="Jia B."/>
            <person name="Miller H."/>
            <person name="Casadevall A."/>
            <person name="Timp W."/>
            <person name="Zhang S.X."/>
            <person name="Salzberg S.L."/>
        </authorList>
    </citation>
    <scope>NUCLEOTIDE SEQUENCE [LARGE SCALE GENOMIC DNA]</scope>
    <source>
        <strain evidence="4 5">JHH-5317</strain>
    </source>
</reference>
<dbReference type="VEuPathDB" id="FungiDB:jhhlp_008552"/>
<dbReference type="InterPro" id="IPR002594">
    <property type="entry name" value="GH12"/>
</dbReference>
<organism evidence="4 5">
    <name type="scientific">Lomentospora prolificans</name>
    <dbReference type="NCBI Taxonomy" id="41688"/>
    <lineage>
        <taxon>Eukaryota</taxon>
        <taxon>Fungi</taxon>
        <taxon>Dikarya</taxon>
        <taxon>Ascomycota</taxon>
        <taxon>Pezizomycotina</taxon>
        <taxon>Sordariomycetes</taxon>
        <taxon>Hypocreomycetidae</taxon>
        <taxon>Microascales</taxon>
        <taxon>Microascaceae</taxon>
        <taxon>Lomentospora</taxon>
    </lineage>
</organism>
<dbReference type="InterPro" id="IPR013320">
    <property type="entry name" value="ConA-like_dom_sf"/>
</dbReference>
<dbReference type="Pfam" id="PF01670">
    <property type="entry name" value="Glyco_hydro_12"/>
    <property type="match status" value="1"/>
</dbReference>
<dbReference type="Proteomes" id="UP000233524">
    <property type="component" value="Unassembled WGS sequence"/>
</dbReference>
<proteinExistence type="inferred from homology"/>
<keyword evidence="2" id="KW-0326">Glycosidase</keyword>
<dbReference type="OrthoDB" id="89349at2759"/>
<feature type="chain" id="PRO_5014930502" description="Glycoside hydrolase family 12 protein" evidence="3">
    <location>
        <begin position="18"/>
        <end position="248"/>
    </location>
</feature>
<gene>
    <name evidence="4" type="ORF">jhhlp_008552</name>
</gene>
<accession>A0A2N3MYD5</accession>
<sequence>MLLNLFLAALGALPVLGQQPVATLCEQYGYHAAQGYELLNNLWGKDAATSGSQCTYYLGPSGSGISWSSTWTWQGAENNVKSYVYSGRQIQRKLVNSISSLPTTLKWSYDNTNIRANVAYDIFTHTDPEHANSSGDYELMIWLHRYGGIWPITTSSTGSPIEKVTIGGYNWDLYFGYNGDMQVYSFLPSGDNPIYDFKGDVKEYFDYLTRNHAFPESTQYMLIYQVGTEAFTGGPATFTVSEFTAEVN</sequence>
<comment type="similarity">
    <text evidence="1 2">Belongs to the glycosyl hydrolase 12 (cellulase H) family.</text>
</comment>
<evidence type="ECO:0000256" key="1">
    <source>
        <dbReference type="ARBA" id="ARBA00005519"/>
    </source>
</evidence>
<evidence type="ECO:0000313" key="4">
    <source>
        <dbReference type="EMBL" id="PKS05184.1"/>
    </source>
</evidence>
<name>A0A2N3MYD5_9PEZI</name>
<keyword evidence="2" id="KW-0624">Polysaccharide degradation</keyword>
<dbReference type="InParanoid" id="A0A2N3MYD5"/>
<dbReference type="STRING" id="41688.A0A2N3MYD5"/>
<dbReference type="EMBL" id="NLAX01001623">
    <property type="protein sequence ID" value="PKS05184.1"/>
    <property type="molecule type" value="Genomic_DNA"/>
</dbReference>